<dbReference type="Pfam" id="PF06314">
    <property type="entry name" value="ADC"/>
    <property type="match status" value="1"/>
</dbReference>
<dbReference type="InterPro" id="IPR010451">
    <property type="entry name" value="Acetoacetate_decarboxylase"/>
</dbReference>
<proteinExistence type="predicted"/>
<dbReference type="Proteomes" id="UP000002484">
    <property type="component" value="Chromosome"/>
</dbReference>
<name>E3J8U7_PSEI1</name>
<dbReference type="Gene3D" id="2.40.400.10">
    <property type="entry name" value="Acetoacetate decarboxylase-like"/>
    <property type="match status" value="1"/>
</dbReference>
<dbReference type="KEGG" id="fri:FraEuI1c_1622"/>
<dbReference type="InParanoid" id="E3J8U7"/>
<sequence>MATRIRYGARTPEQLRNREVEATSVDTWATSLVAIYETDPALVAAVLPPPLVASVPEHVRVTIARVDIRNMPPFGAGTFAVGATHDGIAGDYALTMPMSTEQSVVGGRETFGEPKKIADVRLDLSGGLAVGSRLTGSFTRLGVTYVEIAGTLVEELPLPADRVRTSFYLKFQPAPDGKGFDDDPGLVHVQRRERTRALFKVDGEVILRESRFDPVVDLPVRRLVGIEIAERSSLQTGAIVRRLPQEDVIPFAHQRYDNLSPVGEE</sequence>
<dbReference type="SUPFAM" id="SSF160104">
    <property type="entry name" value="Acetoacetate decarboxylase-like"/>
    <property type="match status" value="1"/>
</dbReference>
<keyword evidence="2" id="KW-1185">Reference proteome</keyword>
<dbReference type="RefSeq" id="WP_013422799.1">
    <property type="nucleotide sequence ID" value="NC_014666.1"/>
</dbReference>
<organism evidence="1 2">
    <name type="scientific">Pseudofrankia inefficax (strain DSM 45817 / CECT 9037 / DDB 130130 / EuI1c)</name>
    <name type="common">Frankia inefficax</name>
    <dbReference type="NCBI Taxonomy" id="298654"/>
    <lineage>
        <taxon>Bacteria</taxon>
        <taxon>Bacillati</taxon>
        <taxon>Actinomycetota</taxon>
        <taxon>Actinomycetes</taxon>
        <taxon>Frankiales</taxon>
        <taxon>Frankiaceae</taxon>
        <taxon>Pseudofrankia</taxon>
    </lineage>
</organism>
<dbReference type="InterPro" id="IPR023375">
    <property type="entry name" value="ADC_dom_sf"/>
</dbReference>
<evidence type="ECO:0000313" key="2">
    <source>
        <dbReference type="Proteomes" id="UP000002484"/>
    </source>
</evidence>
<dbReference type="OrthoDB" id="1633687at2"/>
<reference evidence="1 2" key="1">
    <citation type="submission" date="2010-10" db="EMBL/GenBank/DDBJ databases">
        <title>Complete sequence of Frankia sp. EuI1c.</title>
        <authorList>
            <consortium name="US DOE Joint Genome Institute"/>
            <person name="Lucas S."/>
            <person name="Copeland A."/>
            <person name="Lapidus A."/>
            <person name="Cheng J.-F."/>
            <person name="Bruce D."/>
            <person name="Goodwin L."/>
            <person name="Pitluck S."/>
            <person name="Chertkov O."/>
            <person name="Detter J.C."/>
            <person name="Han C."/>
            <person name="Tapia R."/>
            <person name="Land M."/>
            <person name="Hauser L."/>
            <person name="Jeffries C."/>
            <person name="Kyrpides N."/>
            <person name="Ivanova N."/>
            <person name="Mikhailova N."/>
            <person name="Beauchemin N."/>
            <person name="Sen A."/>
            <person name="Sur S.A."/>
            <person name="Gtari M."/>
            <person name="Wall L."/>
            <person name="Tisa L."/>
            <person name="Woyke T."/>
        </authorList>
    </citation>
    <scope>NUCLEOTIDE SEQUENCE [LARGE SCALE GENOMIC DNA]</scope>
    <source>
        <strain evidence="2">DSM 45817 / CECT 9037 / EuI1c</strain>
    </source>
</reference>
<gene>
    <name evidence="1" type="ordered locus">FraEuI1c_1622</name>
</gene>
<accession>E3J8U7</accession>
<dbReference type="STRING" id="298654.FraEuI1c_1622"/>
<dbReference type="EMBL" id="CP002299">
    <property type="protein sequence ID" value="ADP79680.1"/>
    <property type="molecule type" value="Genomic_DNA"/>
</dbReference>
<protein>
    <submittedName>
        <fullName evidence="1">Acetoacetate decarboxylase</fullName>
    </submittedName>
</protein>
<dbReference type="GO" id="GO:0016829">
    <property type="term" value="F:lyase activity"/>
    <property type="evidence" value="ECO:0007669"/>
    <property type="project" value="InterPro"/>
</dbReference>
<dbReference type="eggNOG" id="COG4689">
    <property type="taxonomic scope" value="Bacteria"/>
</dbReference>
<evidence type="ECO:0000313" key="1">
    <source>
        <dbReference type="EMBL" id="ADP79680.1"/>
    </source>
</evidence>
<dbReference type="HOGENOM" id="CLU_1049360_0_0_11"/>
<dbReference type="AlphaFoldDB" id="E3J8U7"/>